<evidence type="ECO:0000313" key="1">
    <source>
        <dbReference type="EMBL" id="XCO72273.1"/>
    </source>
</evidence>
<organism evidence="1">
    <name type="scientific">Wolbachia endosymbiont of Ephestia elutella</name>
    <dbReference type="NCBI Taxonomy" id="3231696"/>
    <lineage>
        <taxon>Bacteria</taxon>
        <taxon>Pseudomonadati</taxon>
        <taxon>Pseudomonadota</taxon>
        <taxon>Alphaproteobacteria</taxon>
        <taxon>Rickettsiales</taxon>
        <taxon>Anaplasmataceae</taxon>
        <taxon>Wolbachieae</taxon>
        <taxon>Wolbachia</taxon>
    </lineage>
</organism>
<accession>A0AAU8MHC4</accession>
<dbReference type="AlphaFoldDB" id="A0AAU8MHC4"/>
<name>A0AAU8MHC4_9RICK</name>
<protein>
    <submittedName>
        <fullName evidence="1">Uncharacterized protein</fullName>
    </submittedName>
</protein>
<dbReference type="EMBL" id="CP159923">
    <property type="protein sequence ID" value="XCO72273.1"/>
    <property type="molecule type" value="Genomic_DNA"/>
</dbReference>
<proteinExistence type="predicted"/>
<gene>
    <name evidence="1" type="ORF">ABS251_03755</name>
</gene>
<reference evidence="1" key="1">
    <citation type="submission" date="2024-06" db="EMBL/GenBank/DDBJ databases">
        <authorList>
            <person name="Al-Khalidi N."/>
            <person name="Al-Zurfi S.M."/>
            <person name="Lahuf A."/>
        </authorList>
    </citation>
    <scope>NUCLEOTIDE SEQUENCE</scope>
    <source>
        <strain evidence="1">Karbala-1</strain>
    </source>
</reference>
<sequence length="48" mass="5696">MCNSKSIRVDILEEAVWKEMKMVLKEPEAMTKEYQLRLVKHESTQAKD</sequence>